<proteinExistence type="predicted"/>
<accession>A0A2K3KWQ1</accession>
<dbReference type="AlphaFoldDB" id="A0A2K3KWQ1"/>
<name>A0A2K3KWQ1_TRIPR</name>
<evidence type="ECO:0000313" key="2">
    <source>
        <dbReference type="Proteomes" id="UP000236291"/>
    </source>
</evidence>
<protein>
    <submittedName>
        <fullName evidence="1">Uncharacterized protein</fullName>
    </submittedName>
</protein>
<dbReference type="EMBL" id="ASHM01115597">
    <property type="protein sequence ID" value="PNX70721.1"/>
    <property type="molecule type" value="Genomic_DNA"/>
</dbReference>
<evidence type="ECO:0000313" key="1">
    <source>
        <dbReference type="EMBL" id="PNX70721.1"/>
    </source>
</evidence>
<organism evidence="1 2">
    <name type="scientific">Trifolium pratense</name>
    <name type="common">Red clover</name>
    <dbReference type="NCBI Taxonomy" id="57577"/>
    <lineage>
        <taxon>Eukaryota</taxon>
        <taxon>Viridiplantae</taxon>
        <taxon>Streptophyta</taxon>
        <taxon>Embryophyta</taxon>
        <taxon>Tracheophyta</taxon>
        <taxon>Spermatophyta</taxon>
        <taxon>Magnoliopsida</taxon>
        <taxon>eudicotyledons</taxon>
        <taxon>Gunneridae</taxon>
        <taxon>Pentapetalae</taxon>
        <taxon>rosids</taxon>
        <taxon>fabids</taxon>
        <taxon>Fabales</taxon>
        <taxon>Fabaceae</taxon>
        <taxon>Papilionoideae</taxon>
        <taxon>50 kb inversion clade</taxon>
        <taxon>NPAAA clade</taxon>
        <taxon>Hologalegina</taxon>
        <taxon>IRL clade</taxon>
        <taxon>Trifolieae</taxon>
        <taxon>Trifolium</taxon>
    </lineage>
</organism>
<reference evidence="1 2" key="1">
    <citation type="journal article" date="2014" name="Am. J. Bot.">
        <title>Genome assembly and annotation for red clover (Trifolium pratense; Fabaceae).</title>
        <authorList>
            <person name="Istvanek J."/>
            <person name="Jaros M."/>
            <person name="Krenek A."/>
            <person name="Repkova J."/>
        </authorList>
    </citation>
    <scope>NUCLEOTIDE SEQUENCE [LARGE SCALE GENOMIC DNA]</scope>
    <source>
        <strain evidence="2">cv. Tatra</strain>
        <tissue evidence="1">Young leaves</tissue>
    </source>
</reference>
<dbReference type="Proteomes" id="UP000236291">
    <property type="component" value="Unassembled WGS sequence"/>
</dbReference>
<reference evidence="1 2" key="2">
    <citation type="journal article" date="2017" name="Front. Plant Sci.">
        <title>Gene Classification and Mining of Molecular Markers Useful in Red Clover (Trifolium pratense) Breeding.</title>
        <authorList>
            <person name="Istvanek J."/>
            <person name="Dluhosova J."/>
            <person name="Dluhos P."/>
            <person name="Patkova L."/>
            <person name="Nedelnik J."/>
            <person name="Repkova J."/>
        </authorList>
    </citation>
    <scope>NUCLEOTIDE SEQUENCE [LARGE SCALE GENOMIC DNA]</scope>
    <source>
        <strain evidence="2">cv. Tatra</strain>
        <tissue evidence="1">Young leaves</tissue>
    </source>
</reference>
<feature type="non-terminal residue" evidence="1">
    <location>
        <position position="1"/>
    </location>
</feature>
<sequence>ATRRFAARPRSLTARQLRCWLCFRSLPARYSEHARQLFATCSLQRTCSPVARYLLAKRPCSPAAR</sequence>
<comment type="caution">
    <text evidence="1">The sequence shown here is derived from an EMBL/GenBank/DDBJ whole genome shotgun (WGS) entry which is preliminary data.</text>
</comment>
<gene>
    <name evidence="1" type="ORF">L195_g057677</name>
</gene>